<evidence type="ECO:0000313" key="3">
    <source>
        <dbReference type="Proteomes" id="UP000522262"/>
    </source>
</evidence>
<comment type="caution">
    <text evidence="2">The sequence shown here is derived from an EMBL/GenBank/DDBJ whole genome shotgun (WGS) entry which is preliminary data.</text>
</comment>
<accession>A0A8H5IRN4</accession>
<feature type="signal peptide" evidence="1">
    <location>
        <begin position="1"/>
        <end position="18"/>
    </location>
</feature>
<dbReference type="Proteomes" id="UP000522262">
    <property type="component" value="Unassembled WGS sequence"/>
</dbReference>
<evidence type="ECO:0000256" key="1">
    <source>
        <dbReference type="SAM" id="SignalP"/>
    </source>
</evidence>
<organism evidence="2 3">
    <name type="scientific">Fusarium mexicanum</name>
    <dbReference type="NCBI Taxonomy" id="751941"/>
    <lineage>
        <taxon>Eukaryota</taxon>
        <taxon>Fungi</taxon>
        <taxon>Dikarya</taxon>
        <taxon>Ascomycota</taxon>
        <taxon>Pezizomycotina</taxon>
        <taxon>Sordariomycetes</taxon>
        <taxon>Hypocreomycetidae</taxon>
        <taxon>Hypocreales</taxon>
        <taxon>Nectriaceae</taxon>
        <taxon>Fusarium</taxon>
        <taxon>Fusarium fujikuroi species complex</taxon>
    </lineage>
</organism>
<sequence>MLIPSFFIALGVSPLVHAHGIRVERSENRLIKGPAFPDDASSSSMEPVWHAKQGYDELLKVDFHRLIQRRDDSSTDTDSSADATSTATKDASMYYARHNYIGDGGIYYRRKLRVVNHHHLELKLRHSIIDKHDFNFNGTRRFMLQYDSQEQHHLRNNRIHHIDVLCCEYNLEHMFSGSYMHDPVKQRSHDLYGTPE</sequence>
<keyword evidence="1" id="KW-0732">Signal</keyword>
<name>A0A8H5IRN4_9HYPO</name>
<gene>
    <name evidence="2" type="ORF">FMEXI_8236</name>
</gene>
<dbReference type="EMBL" id="JAAOAM010000189">
    <property type="protein sequence ID" value="KAF5540740.1"/>
    <property type="molecule type" value="Genomic_DNA"/>
</dbReference>
<dbReference type="AlphaFoldDB" id="A0A8H5IRN4"/>
<proteinExistence type="predicted"/>
<evidence type="ECO:0000313" key="2">
    <source>
        <dbReference type="EMBL" id="KAF5540740.1"/>
    </source>
</evidence>
<protein>
    <submittedName>
        <fullName evidence="2">Uncharacterized protein</fullName>
    </submittedName>
</protein>
<reference evidence="2 3" key="1">
    <citation type="submission" date="2020-05" db="EMBL/GenBank/DDBJ databases">
        <title>Identification and distribution of gene clusters putatively required for synthesis of sphingolipid metabolism inhibitors in phylogenetically diverse species of the filamentous fungus Fusarium.</title>
        <authorList>
            <person name="Kim H.-S."/>
            <person name="Busman M."/>
            <person name="Brown D.W."/>
            <person name="Divon H."/>
            <person name="Uhlig S."/>
            <person name="Proctor R.H."/>
        </authorList>
    </citation>
    <scope>NUCLEOTIDE SEQUENCE [LARGE SCALE GENOMIC DNA]</scope>
    <source>
        <strain evidence="2 3">NRRL 53147</strain>
    </source>
</reference>
<feature type="chain" id="PRO_5034346927" evidence="1">
    <location>
        <begin position="19"/>
        <end position="196"/>
    </location>
</feature>
<keyword evidence="3" id="KW-1185">Reference proteome</keyword>